<name>A0A482T2G1_9EURY</name>
<proteinExistence type="predicted"/>
<dbReference type="EMBL" id="RZHH01000003">
    <property type="protein sequence ID" value="RYJ08242.1"/>
    <property type="molecule type" value="Genomic_DNA"/>
</dbReference>
<evidence type="ECO:0000313" key="2">
    <source>
        <dbReference type="EMBL" id="RYJ08242.1"/>
    </source>
</evidence>
<dbReference type="Proteomes" id="UP000294028">
    <property type="component" value="Unassembled WGS sequence"/>
</dbReference>
<organism evidence="2 3">
    <name type="scientific">Halogeometricum borinquense</name>
    <dbReference type="NCBI Taxonomy" id="60847"/>
    <lineage>
        <taxon>Archaea</taxon>
        <taxon>Methanobacteriati</taxon>
        <taxon>Methanobacteriota</taxon>
        <taxon>Stenosarchaea group</taxon>
        <taxon>Halobacteria</taxon>
        <taxon>Halobacteriales</taxon>
        <taxon>Haloferacaceae</taxon>
        <taxon>Halogeometricum</taxon>
    </lineage>
</organism>
<feature type="transmembrane region" description="Helical" evidence="1">
    <location>
        <begin position="66"/>
        <end position="87"/>
    </location>
</feature>
<evidence type="ECO:0000313" key="3">
    <source>
        <dbReference type="Proteomes" id="UP000294028"/>
    </source>
</evidence>
<comment type="caution">
    <text evidence="2">The sequence shown here is derived from an EMBL/GenBank/DDBJ whole genome shotgun (WGS) entry which is preliminary data.</text>
</comment>
<keyword evidence="1" id="KW-0472">Membrane</keyword>
<sequence length="89" mass="9529">MIEKQERNIRRDGALFLLGVASLILIEVTATAEPVTTKNSVIHGLLFGCSVGILLSGVFRATNKQALTSTPSLGIGFAVGAMIDFPFHW</sequence>
<dbReference type="AlphaFoldDB" id="A0A482T2G1"/>
<keyword evidence="1" id="KW-0812">Transmembrane</keyword>
<protein>
    <submittedName>
        <fullName evidence="2">Uncharacterized protein</fullName>
    </submittedName>
</protein>
<gene>
    <name evidence="2" type="ORF">ELS19_16905</name>
</gene>
<reference evidence="2 3" key="1">
    <citation type="submission" date="2018-12" db="EMBL/GenBank/DDBJ databases">
        <title>Genome analysis provides insights into bioremediation potentialities of Halogeometricum borinquense strain N11.</title>
        <authorList>
            <person name="Najjari A."/>
            <person name="Youssef N."/>
            <person name="Fhoula I."/>
            <person name="Ben Dhia O."/>
            <person name="Mahjoubi M."/>
            <person name="Ouzari H.I."/>
            <person name="Cherif A."/>
        </authorList>
    </citation>
    <scope>NUCLEOTIDE SEQUENCE [LARGE SCALE GENOMIC DNA]</scope>
    <source>
        <strain evidence="2 3">N11</strain>
    </source>
</reference>
<keyword evidence="1" id="KW-1133">Transmembrane helix</keyword>
<evidence type="ECO:0000256" key="1">
    <source>
        <dbReference type="SAM" id="Phobius"/>
    </source>
</evidence>
<accession>A0A482T2G1</accession>
<dbReference type="RefSeq" id="WP_129786070.1">
    <property type="nucleotide sequence ID" value="NZ_RZHH01000003.1"/>
</dbReference>
<feature type="transmembrane region" description="Helical" evidence="1">
    <location>
        <begin position="42"/>
        <end position="59"/>
    </location>
</feature>